<protein>
    <submittedName>
        <fullName evidence="1">Uncharacterized protein</fullName>
    </submittedName>
</protein>
<organism evidence="1 2">
    <name type="scientific">Thermomonospora curvata (strain ATCC 19995 / DSM 43183 / JCM 3096 / KCTC 9072 / NBRC 15933 / NCIMB 10081 / Henssen B9)</name>
    <dbReference type="NCBI Taxonomy" id="471852"/>
    <lineage>
        <taxon>Bacteria</taxon>
        <taxon>Bacillati</taxon>
        <taxon>Actinomycetota</taxon>
        <taxon>Actinomycetes</taxon>
        <taxon>Streptosporangiales</taxon>
        <taxon>Thermomonosporaceae</taxon>
        <taxon>Thermomonospora</taxon>
    </lineage>
</organism>
<reference evidence="1 2" key="1">
    <citation type="journal article" date="2011" name="Stand. Genomic Sci.">
        <title>Complete genome sequence of Thermomonospora curvata type strain (B9).</title>
        <authorList>
            <person name="Chertkov O."/>
            <person name="Sikorski J."/>
            <person name="Nolan M."/>
            <person name="Lapidus A."/>
            <person name="Lucas S."/>
            <person name="Del Rio T.G."/>
            <person name="Tice H."/>
            <person name="Cheng J.F."/>
            <person name="Goodwin L."/>
            <person name="Pitluck S."/>
            <person name="Liolios K."/>
            <person name="Ivanova N."/>
            <person name="Mavromatis K."/>
            <person name="Mikhailova N."/>
            <person name="Ovchinnikova G."/>
            <person name="Pati A."/>
            <person name="Chen A."/>
            <person name="Palaniappan K."/>
            <person name="Djao O.D."/>
            <person name="Land M."/>
            <person name="Hauser L."/>
            <person name="Chang Y.J."/>
            <person name="Jeffries C.D."/>
            <person name="Brettin T."/>
            <person name="Han C."/>
            <person name="Detter J.C."/>
            <person name="Rohde M."/>
            <person name="Goker M."/>
            <person name="Woyke T."/>
            <person name="Bristow J."/>
            <person name="Eisen J.A."/>
            <person name="Markowitz V."/>
            <person name="Hugenholtz P."/>
            <person name="Klenk H.P."/>
            <person name="Kyrpides N.C."/>
        </authorList>
    </citation>
    <scope>NUCLEOTIDE SEQUENCE [LARGE SCALE GENOMIC DNA]</scope>
    <source>
        <strain evidence="2">ATCC 19995 / DSM 43183 / JCM 3096 / KCTC 9072 / NBRC 15933 / NCIMB 10081 / Henssen B9</strain>
    </source>
</reference>
<dbReference type="HOGENOM" id="CLU_3104887_0_0_11"/>
<evidence type="ECO:0000313" key="1">
    <source>
        <dbReference type="EMBL" id="ACY98312.1"/>
    </source>
</evidence>
<dbReference type="EMBL" id="CP001738">
    <property type="protein sequence ID" value="ACY98312.1"/>
    <property type="molecule type" value="Genomic_DNA"/>
</dbReference>
<evidence type="ECO:0000313" key="2">
    <source>
        <dbReference type="Proteomes" id="UP000001918"/>
    </source>
</evidence>
<name>D1A617_THECD</name>
<dbReference type="RefSeq" id="WP_012853096.1">
    <property type="nucleotide sequence ID" value="NC_013510.1"/>
</dbReference>
<accession>D1A617</accession>
<proteinExistence type="predicted"/>
<keyword evidence="2" id="KW-1185">Reference proteome</keyword>
<dbReference type="AlphaFoldDB" id="D1A617"/>
<dbReference type="KEGG" id="tcu:Tcur_2766"/>
<dbReference type="STRING" id="471852.Tcur_2766"/>
<gene>
    <name evidence="1" type="ordered locus">Tcur_2766</name>
</gene>
<dbReference type="Proteomes" id="UP000001918">
    <property type="component" value="Chromosome"/>
</dbReference>
<sequence>MSEVLREIDSLLPAEASETVELSIHRLDGSVDGEQMVMPSARCCRALIDGE</sequence>